<evidence type="ECO:0000313" key="1">
    <source>
        <dbReference type="EMBL" id="RJL35813.1"/>
    </source>
</evidence>
<proteinExistence type="predicted"/>
<organism evidence="1 2">
    <name type="scientific">Bailinhaonella thermotolerans</name>
    <dbReference type="NCBI Taxonomy" id="1070861"/>
    <lineage>
        <taxon>Bacteria</taxon>
        <taxon>Bacillati</taxon>
        <taxon>Actinomycetota</taxon>
        <taxon>Actinomycetes</taxon>
        <taxon>Streptosporangiales</taxon>
        <taxon>Streptosporangiaceae</taxon>
        <taxon>Bailinhaonella</taxon>
    </lineage>
</organism>
<dbReference type="EMBL" id="QZEY01000001">
    <property type="protein sequence ID" value="RJL35813.1"/>
    <property type="molecule type" value="Genomic_DNA"/>
</dbReference>
<evidence type="ECO:0000313" key="2">
    <source>
        <dbReference type="Proteomes" id="UP000265768"/>
    </source>
</evidence>
<name>A0A3A4BB55_9ACTN</name>
<reference evidence="1 2" key="1">
    <citation type="submission" date="2018-09" db="EMBL/GenBank/DDBJ databases">
        <title>YIM 75507 draft genome.</title>
        <authorList>
            <person name="Tang S."/>
            <person name="Feng Y."/>
        </authorList>
    </citation>
    <scope>NUCLEOTIDE SEQUENCE [LARGE SCALE GENOMIC DNA]</scope>
    <source>
        <strain evidence="1 2">YIM 75507</strain>
    </source>
</reference>
<comment type="caution">
    <text evidence="1">The sequence shown here is derived from an EMBL/GenBank/DDBJ whole genome shotgun (WGS) entry which is preliminary data.</text>
</comment>
<keyword evidence="2" id="KW-1185">Reference proteome</keyword>
<sequence length="76" mass="7790">MAGGRLGLYGGAGAGAWELVRAAISAEDPAAVAALVSGFGDAERRQVAGELAGHIPAAAERGEVLWRERDDLREAC</sequence>
<gene>
    <name evidence="1" type="ORF">D5H75_03265</name>
</gene>
<dbReference type="Proteomes" id="UP000265768">
    <property type="component" value="Unassembled WGS sequence"/>
</dbReference>
<accession>A0A3A4BB55</accession>
<dbReference type="AlphaFoldDB" id="A0A3A4BB55"/>
<protein>
    <submittedName>
        <fullName evidence="1">Uncharacterized protein</fullName>
    </submittedName>
</protein>